<evidence type="ECO:0000313" key="4">
    <source>
        <dbReference type="Proteomes" id="UP000177040"/>
    </source>
</evidence>
<dbReference type="InterPro" id="IPR055170">
    <property type="entry name" value="GFO_IDH_MocA-like_dom"/>
</dbReference>
<dbReference type="InterPro" id="IPR036291">
    <property type="entry name" value="NAD(P)-bd_dom_sf"/>
</dbReference>
<dbReference type="InterPro" id="IPR051450">
    <property type="entry name" value="Gfo/Idh/MocA_Oxidoreductases"/>
</dbReference>
<proteinExistence type="predicted"/>
<evidence type="ECO:0000259" key="1">
    <source>
        <dbReference type="Pfam" id="PF01408"/>
    </source>
</evidence>
<dbReference type="SUPFAM" id="SSF55347">
    <property type="entry name" value="Glyceraldehyde-3-phosphate dehydrogenase-like, C-terminal domain"/>
    <property type="match status" value="1"/>
</dbReference>
<dbReference type="GO" id="GO:0000166">
    <property type="term" value="F:nucleotide binding"/>
    <property type="evidence" value="ECO:0007669"/>
    <property type="project" value="InterPro"/>
</dbReference>
<dbReference type="InterPro" id="IPR000683">
    <property type="entry name" value="Gfo/Idh/MocA-like_OxRdtase_N"/>
</dbReference>
<feature type="domain" description="GFO/IDH/MocA-like oxidoreductase" evidence="2">
    <location>
        <begin position="176"/>
        <end position="241"/>
    </location>
</feature>
<organism evidence="3 4">
    <name type="scientific">Candidatus Magasanikbacteria bacterium RIFCSPLOWO2_01_FULL_40_15</name>
    <dbReference type="NCBI Taxonomy" id="1798686"/>
    <lineage>
        <taxon>Bacteria</taxon>
        <taxon>Candidatus Magasanikiibacteriota</taxon>
    </lineage>
</organism>
<dbReference type="AlphaFoldDB" id="A0A1F6N397"/>
<dbReference type="SUPFAM" id="SSF51735">
    <property type="entry name" value="NAD(P)-binding Rossmann-fold domains"/>
    <property type="match status" value="1"/>
</dbReference>
<sequence>MKSSKKIKPRILLVGAGNFGQHHARVWMNFFKKKRISFFGIVERNERTRTLLARTYDVPMYEEITPDLLRSVDAVDIATPAASHYRLVHECLSYTNVLVEKPLALSSKEAQQLTAKAQQSNHFLMVGHIYRFHPLIKKLEQLVRESLNSLRYIDATFVDTVANPTIDCGVLLSDLHAFDILDAILDQSPKSVYAQTASHKSEDKFENDATIVLNYNSGLDATIKLSWQQGPKTRQMRFFFSDKQIVVDFQKYKITTQTSKKIKHYTVQSRLSPLGVELYTWLNCLETKSKPIVDGQLATRIIRVVEAAQKSAEKAKPIQFLSL</sequence>
<gene>
    <name evidence="3" type="ORF">A2983_03035</name>
</gene>
<protein>
    <submittedName>
        <fullName evidence="3">Uncharacterized protein</fullName>
    </submittedName>
</protein>
<reference evidence="3 4" key="1">
    <citation type="journal article" date="2016" name="Nat. Commun.">
        <title>Thousands of microbial genomes shed light on interconnected biogeochemical processes in an aquifer system.</title>
        <authorList>
            <person name="Anantharaman K."/>
            <person name="Brown C.T."/>
            <person name="Hug L.A."/>
            <person name="Sharon I."/>
            <person name="Castelle C.J."/>
            <person name="Probst A.J."/>
            <person name="Thomas B.C."/>
            <person name="Singh A."/>
            <person name="Wilkins M.J."/>
            <person name="Karaoz U."/>
            <person name="Brodie E.L."/>
            <person name="Williams K.H."/>
            <person name="Hubbard S.S."/>
            <person name="Banfield J.F."/>
        </authorList>
    </citation>
    <scope>NUCLEOTIDE SEQUENCE [LARGE SCALE GENOMIC DNA]</scope>
</reference>
<dbReference type="Gene3D" id="3.40.50.720">
    <property type="entry name" value="NAD(P)-binding Rossmann-like Domain"/>
    <property type="match status" value="1"/>
</dbReference>
<dbReference type="EMBL" id="MFQH01000009">
    <property type="protein sequence ID" value="OGH78465.1"/>
    <property type="molecule type" value="Genomic_DNA"/>
</dbReference>
<accession>A0A1F6N397</accession>
<dbReference type="Proteomes" id="UP000177040">
    <property type="component" value="Unassembled WGS sequence"/>
</dbReference>
<dbReference type="PANTHER" id="PTHR43377:SF1">
    <property type="entry name" value="BILIVERDIN REDUCTASE A"/>
    <property type="match status" value="1"/>
</dbReference>
<dbReference type="Pfam" id="PF01408">
    <property type="entry name" value="GFO_IDH_MocA"/>
    <property type="match status" value="1"/>
</dbReference>
<comment type="caution">
    <text evidence="3">The sequence shown here is derived from an EMBL/GenBank/DDBJ whole genome shotgun (WGS) entry which is preliminary data.</text>
</comment>
<evidence type="ECO:0000259" key="2">
    <source>
        <dbReference type="Pfam" id="PF22725"/>
    </source>
</evidence>
<dbReference type="PANTHER" id="PTHR43377">
    <property type="entry name" value="BILIVERDIN REDUCTASE A"/>
    <property type="match status" value="1"/>
</dbReference>
<evidence type="ECO:0000313" key="3">
    <source>
        <dbReference type="EMBL" id="OGH78465.1"/>
    </source>
</evidence>
<feature type="domain" description="Gfo/Idh/MocA-like oxidoreductase N-terminal" evidence="1">
    <location>
        <begin position="10"/>
        <end position="128"/>
    </location>
</feature>
<name>A0A1F6N397_9BACT</name>
<dbReference type="Gene3D" id="3.30.360.10">
    <property type="entry name" value="Dihydrodipicolinate Reductase, domain 2"/>
    <property type="match status" value="1"/>
</dbReference>
<dbReference type="Pfam" id="PF22725">
    <property type="entry name" value="GFO_IDH_MocA_C3"/>
    <property type="match status" value="1"/>
</dbReference>